<evidence type="ECO:0000313" key="1">
    <source>
        <dbReference type="EMBL" id="HGH60762.1"/>
    </source>
</evidence>
<comment type="caution">
    <text evidence="1">The sequence shown here is derived from an EMBL/GenBank/DDBJ whole genome shotgun (WGS) entry which is preliminary data.</text>
</comment>
<protein>
    <submittedName>
        <fullName evidence="1">CooT family nickel-binding protein</fullName>
    </submittedName>
</protein>
<dbReference type="InterPro" id="IPR019300">
    <property type="entry name" value="CooT"/>
</dbReference>
<organism evidence="1">
    <name type="scientific">Desulfomonile tiedjei</name>
    <dbReference type="NCBI Taxonomy" id="2358"/>
    <lineage>
        <taxon>Bacteria</taxon>
        <taxon>Pseudomonadati</taxon>
        <taxon>Thermodesulfobacteriota</taxon>
        <taxon>Desulfomonilia</taxon>
        <taxon>Desulfomonilales</taxon>
        <taxon>Desulfomonilaceae</taxon>
        <taxon>Desulfomonile</taxon>
    </lineage>
</organism>
<proteinExistence type="predicted"/>
<gene>
    <name evidence="1" type="ORF">ENV54_05630</name>
</gene>
<dbReference type="EMBL" id="DTGT01000177">
    <property type="protein sequence ID" value="HGH60762.1"/>
    <property type="molecule type" value="Genomic_DNA"/>
</dbReference>
<name>A0A7C4ARQ5_9BACT</name>
<accession>A0A7C4ARQ5</accession>
<dbReference type="Pfam" id="PF10133">
    <property type="entry name" value="CooT"/>
    <property type="match status" value="1"/>
</dbReference>
<sequence>MCESNAYILKDGSEKLIMESVGNVTFQGDYVSLKSIFGEETRLKGRLIELNLIGHRILLESEEET</sequence>
<dbReference type="AlphaFoldDB" id="A0A7C4ARQ5"/>
<reference evidence="1" key="1">
    <citation type="journal article" date="2020" name="mSystems">
        <title>Genome- and Community-Level Interaction Insights into Carbon Utilization and Element Cycling Functions of Hydrothermarchaeota in Hydrothermal Sediment.</title>
        <authorList>
            <person name="Zhou Z."/>
            <person name="Liu Y."/>
            <person name="Xu W."/>
            <person name="Pan J."/>
            <person name="Luo Z.H."/>
            <person name="Li M."/>
        </authorList>
    </citation>
    <scope>NUCLEOTIDE SEQUENCE [LARGE SCALE GENOMIC DNA]</scope>
    <source>
        <strain evidence="1">SpSt-769</strain>
    </source>
</reference>